<organism evidence="6 7">
    <name type="scientific">Saguinus oedipus</name>
    <name type="common">Cotton-top tamarin</name>
    <name type="synonym">Oedipomidas oedipus</name>
    <dbReference type="NCBI Taxonomy" id="9490"/>
    <lineage>
        <taxon>Eukaryota</taxon>
        <taxon>Metazoa</taxon>
        <taxon>Chordata</taxon>
        <taxon>Craniata</taxon>
        <taxon>Vertebrata</taxon>
        <taxon>Euteleostomi</taxon>
        <taxon>Mammalia</taxon>
        <taxon>Eutheria</taxon>
        <taxon>Euarchontoglires</taxon>
        <taxon>Primates</taxon>
        <taxon>Haplorrhini</taxon>
        <taxon>Platyrrhini</taxon>
        <taxon>Cebidae</taxon>
        <taxon>Callitrichinae</taxon>
        <taxon>Saguinus</taxon>
    </lineage>
</organism>
<feature type="transmembrane region" description="Helical" evidence="5">
    <location>
        <begin position="28"/>
        <end position="54"/>
    </location>
</feature>
<evidence type="ECO:0000313" key="7">
    <source>
        <dbReference type="Proteomes" id="UP001266305"/>
    </source>
</evidence>
<dbReference type="Pfam" id="PF00083">
    <property type="entry name" value="Sugar_tr"/>
    <property type="match status" value="1"/>
</dbReference>
<evidence type="ECO:0000313" key="6">
    <source>
        <dbReference type="EMBL" id="KAK2107215.1"/>
    </source>
</evidence>
<dbReference type="EMBL" id="JASSZA010000007">
    <property type="protein sequence ID" value="KAK2107215.1"/>
    <property type="molecule type" value="Genomic_DNA"/>
</dbReference>
<evidence type="ECO:0000256" key="3">
    <source>
        <dbReference type="ARBA" id="ARBA00022989"/>
    </source>
</evidence>
<dbReference type="InterPro" id="IPR045263">
    <property type="entry name" value="GLUT"/>
</dbReference>
<dbReference type="InterPro" id="IPR005828">
    <property type="entry name" value="MFS_sugar_transport-like"/>
</dbReference>
<evidence type="ECO:0000256" key="5">
    <source>
        <dbReference type="SAM" id="Phobius"/>
    </source>
</evidence>
<reference evidence="6 7" key="1">
    <citation type="submission" date="2023-05" db="EMBL/GenBank/DDBJ databases">
        <title>B98-5 Cell Line De Novo Hybrid Assembly: An Optical Mapping Approach.</title>
        <authorList>
            <person name="Kananen K."/>
            <person name="Auerbach J.A."/>
            <person name="Kautto E."/>
            <person name="Blachly J.S."/>
        </authorList>
    </citation>
    <scope>NUCLEOTIDE SEQUENCE [LARGE SCALE GENOMIC DNA]</scope>
    <source>
        <strain evidence="6">B95-8</strain>
        <tissue evidence="6">Cell line</tissue>
    </source>
</reference>
<sequence>MLIINLFVVTSGCLMGLCKVAESIEMLILGYLVIGLVCGLCTGFVLICISPTVLQDASHDIQEMTDESARMTQEKQVTVLELFRVSSYRQPIIISIVLQLSQQLSGINAVFRYSAGIFKGAGVQEPI</sequence>
<dbReference type="Proteomes" id="UP001266305">
    <property type="component" value="Unassembled WGS sequence"/>
</dbReference>
<evidence type="ECO:0000256" key="2">
    <source>
        <dbReference type="ARBA" id="ARBA00022692"/>
    </source>
</evidence>
<proteinExistence type="predicted"/>
<dbReference type="InterPro" id="IPR036259">
    <property type="entry name" value="MFS_trans_sf"/>
</dbReference>
<dbReference type="PANTHER" id="PTHR23503:SF99">
    <property type="entry name" value="SOLUTE CARRIER FAMILY 2, FACILITATED GLUCOSE TRANSPORTER MEMBER 3"/>
    <property type="match status" value="1"/>
</dbReference>
<gene>
    <name evidence="6" type="ORF">P7K49_016729</name>
</gene>
<keyword evidence="2 5" id="KW-0812">Transmembrane</keyword>
<keyword evidence="7" id="KW-1185">Reference proteome</keyword>
<dbReference type="Gene3D" id="1.20.1250.20">
    <property type="entry name" value="MFS general substrate transporter like domains"/>
    <property type="match status" value="2"/>
</dbReference>
<accession>A0ABQ9VDH6</accession>
<keyword evidence="4 5" id="KW-0472">Membrane</keyword>
<comment type="caution">
    <text evidence="6">The sequence shown here is derived from an EMBL/GenBank/DDBJ whole genome shotgun (WGS) entry which is preliminary data.</text>
</comment>
<evidence type="ECO:0000256" key="4">
    <source>
        <dbReference type="ARBA" id="ARBA00023136"/>
    </source>
</evidence>
<protein>
    <submittedName>
        <fullName evidence="6">Uncharacterized protein</fullName>
    </submittedName>
</protein>
<name>A0ABQ9VDH6_SAGOE</name>
<dbReference type="PANTHER" id="PTHR23503">
    <property type="entry name" value="SOLUTE CARRIER FAMILY 2"/>
    <property type="match status" value="1"/>
</dbReference>
<comment type="subcellular location">
    <subcellularLocation>
        <location evidence="1">Membrane</location>
        <topology evidence="1">Multi-pass membrane protein</topology>
    </subcellularLocation>
</comment>
<keyword evidence="3 5" id="KW-1133">Transmembrane helix</keyword>
<evidence type="ECO:0000256" key="1">
    <source>
        <dbReference type="ARBA" id="ARBA00004141"/>
    </source>
</evidence>